<name>A0A448XDP8_9PLAT</name>
<protein>
    <submittedName>
        <fullName evidence="2">Uncharacterized protein</fullName>
    </submittedName>
</protein>
<keyword evidence="1" id="KW-0812">Transmembrane</keyword>
<reference evidence="2" key="1">
    <citation type="submission" date="2018-11" db="EMBL/GenBank/DDBJ databases">
        <authorList>
            <consortium name="Pathogen Informatics"/>
        </authorList>
    </citation>
    <scope>NUCLEOTIDE SEQUENCE</scope>
</reference>
<sequence length="154" mass="17667">MLWARLFLTESHHIILWLLCQLGLYAIILLTAQIFWCSFILHLTLIAFAWLCFSWNAACFYLDYFVRCPKSLELSVKPAASRPSCFEVESQTSPLVYSQLGVGRRIIQVPEPPDLPSSFGDITNTAQPDDHIEHAINHVSFIENHDIHTHWLTS</sequence>
<dbReference type="AlphaFoldDB" id="A0A448XDP8"/>
<keyword evidence="3" id="KW-1185">Reference proteome</keyword>
<feature type="transmembrane region" description="Helical" evidence="1">
    <location>
        <begin position="14"/>
        <end position="36"/>
    </location>
</feature>
<keyword evidence="1" id="KW-0472">Membrane</keyword>
<evidence type="ECO:0000313" key="3">
    <source>
        <dbReference type="Proteomes" id="UP000784294"/>
    </source>
</evidence>
<keyword evidence="1" id="KW-1133">Transmembrane helix</keyword>
<dbReference type="Proteomes" id="UP000784294">
    <property type="component" value="Unassembled WGS sequence"/>
</dbReference>
<dbReference type="OrthoDB" id="406287at2759"/>
<organism evidence="2 3">
    <name type="scientific">Protopolystoma xenopodis</name>
    <dbReference type="NCBI Taxonomy" id="117903"/>
    <lineage>
        <taxon>Eukaryota</taxon>
        <taxon>Metazoa</taxon>
        <taxon>Spiralia</taxon>
        <taxon>Lophotrochozoa</taxon>
        <taxon>Platyhelminthes</taxon>
        <taxon>Monogenea</taxon>
        <taxon>Polyopisthocotylea</taxon>
        <taxon>Polystomatidea</taxon>
        <taxon>Polystomatidae</taxon>
        <taxon>Protopolystoma</taxon>
    </lineage>
</organism>
<dbReference type="EMBL" id="CAAALY010247615">
    <property type="protein sequence ID" value="VEL34416.1"/>
    <property type="molecule type" value="Genomic_DNA"/>
</dbReference>
<evidence type="ECO:0000313" key="2">
    <source>
        <dbReference type="EMBL" id="VEL34416.1"/>
    </source>
</evidence>
<comment type="caution">
    <text evidence="2">The sequence shown here is derived from an EMBL/GenBank/DDBJ whole genome shotgun (WGS) entry which is preliminary data.</text>
</comment>
<gene>
    <name evidence="2" type="ORF">PXEA_LOCUS27856</name>
</gene>
<feature type="transmembrane region" description="Helical" evidence="1">
    <location>
        <begin position="42"/>
        <end position="62"/>
    </location>
</feature>
<evidence type="ECO:0000256" key="1">
    <source>
        <dbReference type="SAM" id="Phobius"/>
    </source>
</evidence>
<accession>A0A448XDP8</accession>
<proteinExistence type="predicted"/>